<sequence length="292" mass="32794">MPDPITQIRESFGLISQADPELKKMATEEVNRLTKEYLTTDGSMKRNAFLEIRAGTGGGEAELFASELARMYERFSENLGFRLSLVRQNRSSIGGIKEIIYHIKGNGAYGFLLPEGGVHRVQRVPETEKSGRIHTSAVSVVVLPEVPEHELIINPKDLRVDVYHAQGHGGQGVNTTDSAVRITHLSSGLIVTCQDERSQIKNRAKALAELRSRLFKLENEKKSQELGQARLSMIKSGDRSDKIKTYNFPQDRLTDHRMKKNYSQLDKILNGDLCDIILAYWVWGLTSDLEVA</sequence>
<dbReference type="InterPro" id="IPR000352">
    <property type="entry name" value="Pep_chain_release_fac_I"/>
</dbReference>
<keyword evidence="4" id="KW-0175">Coiled coil</keyword>
<evidence type="ECO:0000313" key="6">
    <source>
        <dbReference type="EMBL" id="PIV25504.1"/>
    </source>
</evidence>
<reference evidence="7" key="1">
    <citation type="submission" date="2017-09" db="EMBL/GenBank/DDBJ databases">
        <title>Depth-based differentiation of microbial function through sediment-hosted aquifers and enrichment of novel symbionts in the deep terrestrial subsurface.</title>
        <authorList>
            <person name="Probst A.J."/>
            <person name="Ladd B."/>
            <person name="Jarett J.K."/>
            <person name="Geller-Mcgrath D.E."/>
            <person name="Sieber C.M.K."/>
            <person name="Emerson J.B."/>
            <person name="Anantharaman K."/>
            <person name="Thomas B.C."/>
            <person name="Malmstrom R."/>
            <person name="Stieglmeier M."/>
            <person name="Klingl A."/>
            <person name="Woyke T."/>
            <person name="Ryan C.M."/>
            <person name="Banfield J.F."/>
        </authorList>
    </citation>
    <scope>NUCLEOTIDE SEQUENCE [LARGE SCALE GENOMIC DNA]</scope>
</reference>
<dbReference type="Gene3D" id="3.30.160.20">
    <property type="match status" value="1"/>
</dbReference>
<dbReference type="InterPro" id="IPR050057">
    <property type="entry name" value="Prokaryotic/Mito_RF"/>
</dbReference>
<dbReference type="PROSITE" id="PS00745">
    <property type="entry name" value="RF_PROK_I"/>
    <property type="match status" value="1"/>
</dbReference>
<feature type="domain" description="Prokaryotic-type class I peptide chain release factors" evidence="5">
    <location>
        <begin position="164"/>
        <end position="180"/>
    </location>
</feature>
<dbReference type="SMART" id="SM00937">
    <property type="entry name" value="PCRF"/>
    <property type="match status" value="1"/>
</dbReference>
<protein>
    <submittedName>
        <fullName evidence="6">Peptide chain release factor 1</fullName>
    </submittedName>
</protein>
<comment type="similarity">
    <text evidence="1">Belongs to the prokaryotic/mitochondrial release factor family.</text>
</comment>
<evidence type="ECO:0000256" key="3">
    <source>
        <dbReference type="ARBA" id="ARBA00022917"/>
    </source>
</evidence>
<comment type="caution">
    <text evidence="6">The sequence shown here is derived from an EMBL/GenBank/DDBJ whole genome shotgun (WGS) entry which is preliminary data.</text>
</comment>
<evidence type="ECO:0000256" key="1">
    <source>
        <dbReference type="ARBA" id="ARBA00010835"/>
    </source>
</evidence>
<dbReference type="PANTHER" id="PTHR43804">
    <property type="entry name" value="LD18447P"/>
    <property type="match status" value="1"/>
</dbReference>
<dbReference type="EMBL" id="PEUM01000033">
    <property type="protein sequence ID" value="PIV25504.1"/>
    <property type="molecule type" value="Genomic_DNA"/>
</dbReference>
<dbReference type="PANTHER" id="PTHR43804:SF7">
    <property type="entry name" value="LD18447P"/>
    <property type="match status" value="1"/>
</dbReference>
<dbReference type="GO" id="GO:0003747">
    <property type="term" value="F:translation release factor activity"/>
    <property type="evidence" value="ECO:0007669"/>
    <property type="project" value="InterPro"/>
</dbReference>
<evidence type="ECO:0000256" key="4">
    <source>
        <dbReference type="SAM" id="Coils"/>
    </source>
</evidence>
<dbReference type="InterPro" id="IPR045853">
    <property type="entry name" value="Pep_chain_release_fac_I_sf"/>
</dbReference>
<dbReference type="AlphaFoldDB" id="A0A2M7CIP7"/>
<keyword evidence="3" id="KW-0648">Protein biosynthesis</keyword>
<organism evidence="6 7">
    <name type="scientific">Candidatus Berkelbacteria bacterium CG03_land_8_20_14_0_80_40_36</name>
    <dbReference type="NCBI Taxonomy" id="1974509"/>
    <lineage>
        <taxon>Bacteria</taxon>
        <taxon>Candidatus Berkelbacteria</taxon>
    </lineage>
</organism>
<dbReference type="Proteomes" id="UP000229966">
    <property type="component" value="Unassembled WGS sequence"/>
</dbReference>
<gene>
    <name evidence="6" type="ORF">COS38_01275</name>
</gene>
<dbReference type="Pfam" id="PF03462">
    <property type="entry name" value="PCRF"/>
    <property type="match status" value="1"/>
</dbReference>
<dbReference type="Gene3D" id="3.30.70.1660">
    <property type="match status" value="1"/>
</dbReference>
<dbReference type="SUPFAM" id="SSF75620">
    <property type="entry name" value="Release factor"/>
    <property type="match status" value="1"/>
</dbReference>
<dbReference type="GO" id="GO:0005737">
    <property type="term" value="C:cytoplasm"/>
    <property type="evidence" value="ECO:0007669"/>
    <property type="project" value="UniProtKB-ARBA"/>
</dbReference>
<dbReference type="InterPro" id="IPR005139">
    <property type="entry name" value="PCRF"/>
</dbReference>
<accession>A0A2M7CIP7</accession>
<feature type="coiled-coil region" evidence="4">
    <location>
        <begin position="200"/>
        <end position="227"/>
    </location>
</feature>
<evidence type="ECO:0000313" key="7">
    <source>
        <dbReference type="Proteomes" id="UP000229966"/>
    </source>
</evidence>
<proteinExistence type="inferred from homology"/>
<dbReference type="Pfam" id="PF00472">
    <property type="entry name" value="RF-1"/>
    <property type="match status" value="1"/>
</dbReference>
<dbReference type="FunFam" id="3.30.160.20:FF:000004">
    <property type="entry name" value="Peptide chain release factor 1"/>
    <property type="match status" value="1"/>
</dbReference>
<name>A0A2M7CIP7_9BACT</name>
<evidence type="ECO:0000259" key="5">
    <source>
        <dbReference type="PROSITE" id="PS00745"/>
    </source>
</evidence>
<evidence type="ECO:0000256" key="2">
    <source>
        <dbReference type="ARBA" id="ARBA00022481"/>
    </source>
</evidence>
<keyword evidence="2" id="KW-0488">Methylation</keyword>